<reference evidence="2 3" key="1">
    <citation type="submission" date="2016-11" db="EMBL/GenBank/DDBJ databases">
        <title>The macronuclear genome of Stentor coeruleus: a giant cell with tiny introns.</title>
        <authorList>
            <person name="Slabodnick M."/>
            <person name="Ruby J.G."/>
            <person name="Reiff S.B."/>
            <person name="Swart E.C."/>
            <person name="Gosai S."/>
            <person name="Prabakaran S."/>
            <person name="Witkowska E."/>
            <person name="Larue G.E."/>
            <person name="Fisher S."/>
            <person name="Freeman R.M."/>
            <person name="Gunawardena J."/>
            <person name="Chu W."/>
            <person name="Stover N.A."/>
            <person name="Gregory B.D."/>
            <person name="Nowacki M."/>
            <person name="Derisi J."/>
            <person name="Roy S.W."/>
            <person name="Marshall W.F."/>
            <person name="Sood P."/>
        </authorList>
    </citation>
    <scope>NUCLEOTIDE SEQUENCE [LARGE SCALE GENOMIC DNA]</scope>
    <source>
        <strain evidence="2">WM001</strain>
    </source>
</reference>
<protein>
    <submittedName>
        <fullName evidence="2">Uncharacterized protein</fullName>
    </submittedName>
</protein>
<comment type="caution">
    <text evidence="2">The sequence shown here is derived from an EMBL/GenBank/DDBJ whole genome shotgun (WGS) entry which is preliminary data.</text>
</comment>
<dbReference type="Proteomes" id="UP000187209">
    <property type="component" value="Unassembled WGS sequence"/>
</dbReference>
<dbReference type="Pfam" id="PF07004">
    <property type="entry name" value="SHIPPO-rpt"/>
    <property type="match status" value="2"/>
</dbReference>
<dbReference type="InterPro" id="IPR010736">
    <property type="entry name" value="SHIPPO-rpt"/>
</dbReference>
<dbReference type="EMBL" id="MPUH01000074">
    <property type="protein sequence ID" value="OMJ91810.1"/>
    <property type="molecule type" value="Genomic_DNA"/>
</dbReference>
<keyword evidence="3" id="KW-1185">Reference proteome</keyword>
<feature type="region of interest" description="Disordered" evidence="1">
    <location>
        <begin position="133"/>
        <end position="154"/>
    </location>
</feature>
<feature type="region of interest" description="Disordered" evidence="1">
    <location>
        <begin position="251"/>
        <end position="272"/>
    </location>
</feature>
<dbReference type="AlphaFoldDB" id="A0A1R2CS51"/>
<name>A0A1R2CS51_9CILI</name>
<feature type="compositionally biased region" description="Basic and acidic residues" evidence="1">
    <location>
        <begin position="251"/>
        <end position="260"/>
    </location>
</feature>
<evidence type="ECO:0000313" key="3">
    <source>
        <dbReference type="Proteomes" id="UP000187209"/>
    </source>
</evidence>
<organism evidence="2 3">
    <name type="scientific">Stentor coeruleus</name>
    <dbReference type="NCBI Taxonomy" id="5963"/>
    <lineage>
        <taxon>Eukaryota</taxon>
        <taxon>Sar</taxon>
        <taxon>Alveolata</taxon>
        <taxon>Ciliophora</taxon>
        <taxon>Postciliodesmatophora</taxon>
        <taxon>Heterotrichea</taxon>
        <taxon>Heterotrichida</taxon>
        <taxon>Stentoridae</taxon>
        <taxon>Stentor</taxon>
    </lineage>
</organism>
<feature type="region of interest" description="Disordered" evidence="1">
    <location>
        <begin position="57"/>
        <end position="78"/>
    </location>
</feature>
<evidence type="ECO:0000313" key="2">
    <source>
        <dbReference type="EMBL" id="OMJ91810.1"/>
    </source>
</evidence>
<accession>A0A1R2CS51</accession>
<evidence type="ECO:0000256" key="1">
    <source>
        <dbReference type="SAM" id="MobiDB-lite"/>
    </source>
</evidence>
<gene>
    <name evidence="2" type="ORF">SteCoe_5597</name>
</gene>
<dbReference type="PANTHER" id="PTHR21580:SF21">
    <property type="entry name" value="O(6)-METHYLGUANINE-INDUCED APOPTOSIS 2"/>
    <property type="match status" value="1"/>
</dbReference>
<proteinExistence type="predicted"/>
<sequence>MENTSFRQAGKEVFGKIYRGSVIDAYNRMSQPSIPSKSEKVLQSNDKKEGFGCSANRFVAKPSRNPGPGYYSEVSNENPSMSKKGYGGLTNSAPRFKRFQYVNSIPGPGSYEQQSISTQGFTIALGKTRSLKKSQDFPAPGQYDPLIPSTAKHPTSMFKSKSKRLEVPNKVSPAPWQYTPSYELTRSSSAALSSAFKMPVNARRHQINLYDPHSKVGEGTAPGPGDYNIEGQNEVIRPSSMFAQSEKDRFGKATRPKVDGETPGPGQYVKPEGVSKAQVTGAVFMSESERKWFTTEKKPPGPAFYKPMYQPKKKSFHLKPNNLWV</sequence>
<dbReference type="InterPro" id="IPR051291">
    <property type="entry name" value="CIMAP"/>
</dbReference>
<dbReference type="PANTHER" id="PTHR21580">
    <property type="entry name" value="SHIPPO-1-RELATED"/>
    <property type="match status" value="1"/>
</dbReference>
<dbReference type="OrthoDB" id="284284at2759"/>